<gene>
    <name evidence="1" type="ORF">HNQ66_000168</name>
</gene>
<accession>A0A7W8DSW9</accession>
<dbReference type="EMBL" id="JACHIK010000001">
    <property type="protein sequence ID" value="MBB5040790.1"/>
    <property type="molecule type" value="Genomic_DNA"/>
</dbReference>
<comment type="caution">
    <text evidence="1">The sequence shown here is derived from an EMBL/GenBank/DDBJ whole genome shotgun (WGS) entry which is preliminary data.</text>
</comment>
<dbReference type="AlphaFoldDB" id="A0A7W8DSW9"/>
<evidence type="ECO:0000313" key="2">
    <source>
        <dbReference type="Proteomes" id="UP000535406"/>
    </source>
</evidence>
<dbReference type="Proteomes" id="UP000535406">
    <property type="component" value="Unassembled WGS sequence"/>
</dbReference>
<protein>
    <submittedName>
        <fullName evidence="1">Uncharacterized protein</fullName>
    </submittedName>
</protein>
<keyword evidence="2" id="KW-1185">Reference proteome</keyword>
<reference evidence="1 2" key="1">
    <citation type="submission" date="2020-08" db="EMBL/GenBank/DDBJ databases">
        <title>Genomic Encyclopedia of Type Strains, Phase IV (KMG-IV): sequencing the most valuable type-strain genomes for metagenomic binning, comparative biology and taxonomic classification.</title>
        <authorList>
            <person name="Goeker M."/>
        </authorList>
    </citation>
    <scope>NUCLEOTIDE SEQUENCE [LARGE SCALE GENOMIC DNA]</scope>
    <source>
        <strain evidence="1 2">DSM 21319</strain>
    </source>
</reference>
<organism evidence="1 2">
    <name type="scientific">Shinella fusca</name>
    <dbReference type="NCBI Taxonomy" id="544480"/>
    <lineage>
        <taxon>Bacteria</taxon>
        <taxon>Pseudomonadati</taxon>
        <taxon>Pseudomonadota</taxon>
        <taxon>Alphaproteobacteria</taxon>
        <taxon>Hyphomicrobiales</taxon>
        <taxon>Rhizobiaceae</taxon>
        <taxon>Shinella</taxon>
    </lineage>
</organism>
<evidence type="ECO:0000313" key="1">
    <source>
        <dbReference type="EMBL" id="MBB5040790.1"/>
    </source>
</evidence>
<name>A0A7W8DSW9_9HYPH</name>
<proteinExistence type="predicted"/>
<sequence>MTEPYQPRYQWKRTQLDENDPPTDLDWCGFDGMAYIGRIRKDTAGPTAGKWQWAAAYPRELRDKRILPNTGFVDTARIATQMVEEFWDRALSRIKD</sequence>
<dbReference type="RefSeq" id="WP_184139896.1">
    <property type="nucleotide sequence ID" value="NZ_JACHIK010000001.1"/>
</dbReference>